<sequence>MKTPSCRTYRESLVWKTAHNLDTNAGWFKENADIISKRLYTIGFESFNWAFWYGNLDKECLTISEKKIVLDYLGKFCRYNDWDAMEASIGDDLPKLTDLVNAVITKHVYETVVTNPFSYIEVGELSTAGQSSMDPLAFGRGLYELWQRLSRVDADKARQWRKTTIKLLNRVGEYKIDDWRVAYWTQESQEALCHRLASGMLEGCQALRLLLREITDPAEMERRHQNLVEVYRKAIDAVVIMGTLNSDFEFHLDARRCGPYLHCEKKRLKKKGCPERDLPADDESCPEPVLIIKPLVVTCRPIDKEEAFLQEGNREDCRDSLRDKVGDNLEQLVEEAYPKMEVGDTWFTASSVHPRIFYAKDKPQPCCCQSRFSCGGLCDLPKGEDK</sequence>
<proteinExistence type="predicted"/>
<evidence type="ECO:0000313" key="1">
    <source>
        <dbReference type="EMBL" id="PYH92168.1"/>
    </source>
</evidence>
<dbReference type="EMBL" id="KZ825924">
    <property type="protein sequence ID" value="PYH92168.1"/>
    <property type="molecule type" value="Genomic_DNA"/>
</dbReference>
<dbReference type="OrthoDB" id="4343461at2759"/>
<reference evidence="1 2" key="1">
    <citation type="submission" date="2018-02" db="EMBL/GenBank/DDBJ databases">
        <title>The genomes of Aspergillus section Nigri reveals drivers in fungal speciation.</title>
        <authorList>
            <consortium name="DOE Joint Genome Institute"/>
            <person name="Vesth T.C."/>
            <person name="Nybo J."/>
            <person name="Theobald S."/>
            <person name="Brandl J."/>
            <person name="Frisvad J.C."/>
            <person name="Nielsen K.F."/>
            <person name="Lyhne E.K."/>
            <person name="Kogle M.E."/>
            <person name="Kuo A."/>
            <person name="Riley R."/>
            <person name="Clum A."/>
            <person name="Nolan M."/>
            <person name="Lipzen A."/>
            <person name="Salamov A."/>
            <person name="Henrissat B."/>
            <person name="Wiebenga A."/>
            <person name="De vries R.P."/>
            <person name="Grigoriev I.V."/>
            <person name="Mortensen U.H."/>
            <person name="Andersen M.R."/>
            <person name="Baker S.E."/>
        </authorList>
    </citation>
    <scope>NUCLEOTIDE SEQUENCE [LARGE SCALE GENOMIC DNA]</scope>
    <source>
        <strain evidence="1 2">CBS 707.79</strain>
    </source>
</reference>
<name>A0A319DVK2_9EURO</name>
<dbReference type="VEuPathDB" id="FungiDB:BO71DRAFT_330602"/>
<protein>
    <submittedName>
        <fullName evidence="1">Uncharacterized protein</fullName>
    </submittedName>
</protein>
<dbReference type="Proteomes" id="UP000247810">
    <property type="component" value="Unassembled WGS sequence"/>
</dbReference>
<organism evidence="1 2">
    <name type="scientific">Aspergillus ellipticus CBS 707.79</name>
    <dbReference type="NCBI Taxonomy" id="1448320"/>
    <lineage>
        <taxon>Eukaryota</taxon>
        <taxon>Fungi</taxon>
        <taxon>Dikarya</taxon>
        <taxon>Ascomycota</taxon>
        <taxon>Pezizomycotina</taxon>
        <taxon>Eurotiomycetes</taxon>
        <taxon>Eurotiomycetidae</taxon>
        <taxon>Eurotiales</taxon>
        <taxon>Aspergillaceae</taxon>
        <taxon>Aspergillus</taxon>
        <taxon>Aspergillus subgen. Circumdati</taxon>
    </lineage>
</organism>
<gene>
    <name evidence="1" type="ORF">BO71DRAFT_330602</name>
</gene>
<dbReference type="AlphaFoldDB" id="A0A319DVK2"/>
<keyword evidence="2" id="KW-1185">Reference proteome</keyword>
<evidence type="ECO:0000313" key="2">
    <source>
        <dbReference type="Proteomes" id="UP000247810"/>
    </source>
</evidence>
<accession>A0A319DVK2</accession>